<name>A0ABP7A1K2_9ACTN</name>
<feature type="domain" description="Purine catabolism PurC-like" evidence="1">
    <location>
        <begin position="13"/>
        <end position="75"/>
    </location>
</feature>
<evidence type="ECO:0000259" key="1">
    <source>
        <dbReference type="Pfam" id="PF07905"/>
    </source>
</evidence>
<accession>A0ABP7A1K2</accession>
<dbReference type="EMBL" id="BAABDQ010000068">
    <property type="protein sequence ID" value="GAA3622654.1"/>
    <property type="molecule type" value="Genomic_DNA"/>
</dbReference>
<evidence type="ECO:0000313" key="3">
    <source>
        <dbReference type="Proteomes" id="UP001500630"/>
    </source>
</evidence>
<dbReference type="InterPro" id="IPR012914">
    <property type="entry name" value="PucR_dom"/>
</dbReference>
<organism evidence="2 3">
    <name type="scientific">Nonomuraea rosea</name>
    <dbReference type="NCBI Taxonomy" id="638574"/>
    <lineage>
        <taxon>Bacteria</taxon>
        <taxon>Bacillati</taxon>
        <taxon>Actinomycetota</taxon>
        <taxon>Actinomycetes</taxon>
        <taxon>Streptosporangiales</taxon>
        <taxon>Streptosporangiaceae</taxon>
        <taxon>Nonomuraea</taxon>
    </lineage>
</organism>
<comment type="caution">
    <text evidence="2">The sequence shown here is derived from an EMBL/GenBank/DDBJ whole genome shotgun (WGS) entry which is preliminary data.</text>
</comment>
<dbReference type="Pfam" id="PF07905">
    <property type="entry name" value="PucR"/>
    <property type="match status" value="1"/>
</dbReference>
<sequence length="77" mass="8230">MVPLNMFVARLGLQVLAGADRLDVPIRWVHVSELPDPSRFLQGDELLLLAGTSLRPDDCADYAARVKEAGVAALGSA</sequence>
<dbReference type="Proteomes" id="UP001500630">
    <property type="component" value="Unassembled WGS sequence"/>
</dbReference>
<protein>
    <recommendedName>
        <fullName evidence="1">Purine catabolism PurC-like domain-containing protein</fullName>
    </recommendedName>
</protein>
<proteinExistence type="predicted"/>
<evidence type="ECO:0000313" key="2">
    <source>
        <dbReference type="EMBL" id="GAA3622654.1"/>
    </source>
</evidence>
<dbReference type="RefSeq" id="WP_345579720.1">
    <property type="nucleotide sequence ID" value="NZ_BAABDQ010000068.1"/>
</dbReference>
<gene>
    <name evidence="2" type="ORF">GCM10022419_130420</name>
</gene>
<keyword evidence="3" id="KW-1185">Reference proteome</keyword>
<reference evidence="3" key="1">
    <citation type="journal article" date="2019" name="Int. J. Syst. Evol. Microbiol.">
        <title>The Global Catalogue of Microorganisms (GCM) 10K type strain sequencing project: providing services to taxonomists for standard genome sequencing and annotation.</title>
        <authorList>
            <consortium name="The Broad Institute Genomics Platform"/>
            <consortium name="The Broad Institute Genome Sequencing Center for Infectious Disease"/>
            <person name="Wu L."/>
            <person name="Ma J."/>
        </authorList>
    </citation>
    <scope>NUCLEOTIDE SEQUENCE [LARGE SCALE GENOMIC DNA]</scope>
    <source>
        <strain evidence="3">JCM 17326</strain>
    </source>
</reference>